<name>A0AAE0YRT1_9GAST</name>
<dbReference type="Proteomes" id="UP001283361">
    <property type="component" value="Unassembled WGS sequence"/>
</dbReference>
<feature type="region of interest" description="Disordered" evidence="1">
    <location>
        <begin position="25"/>
        <end position="45"/>
    </location>
</feature>
<comment type="caution">
    <text evidence="2">The sequence shown here is derived from an EMBL/GenBank/DDBJ whole genome shotgun (WGS) entry which is preliminary data.</text>
</comment>
<evidence type="ECO:0000313" key="3">
    <source>
        <dbReference type="Proteomes" id="UP001283361"/>
    </source>
</evidence>
<keyword evidence="3" id="KW-1185">Reference proteome</keyword>
<sequence>MLQIMTSIDLFIRINLVLSQFPNRKTGRRREDNSDRPREGRQLRQAKGGHNFVKNLMFSLLTEKLARVGWF</sequence>
<dbReference type="AlphaFoldDB" id="A0AAE0YRT1"/>
<evidence type="ECO:0000256" key="1">
    <source>
        <dbReference type="SAM" id="MobiDB-lite"/>
    </source>
</evidence>
<protein>
    <submittedName>
        <fullName evidence="2">Uncharacterized protein</fullName>
    </submittedName>
</protein>
<dbReference type="EMBL" id="JAWDGP010005592">
    <property type="protein sequence ID" value="KAK3755657.1"/>
    <property type="molecule type" value="Genomic_DNA"/>
</dbReference>
<reference evidence="2" key="1">
    <citation type="journal article" date="2023" name="G3 (Bethesda)">
        <title>A reference genome for the long-term kleptoplast-retaining sea slug Elysia crispata morphotype clarki.</title>
        <authorList>
            <person name="Eastman K.E."/>
            <person name="Pendleton A.L."/>
            <person name="Shaikh M.A."/>
            <person name="Suttiyut T."/>
            <person name="Ogas R."/>
            <person name="Tomko P."/>
            <person name="Gavelis G."/>
            <person name="Widhalm J.R."/>
            <person name="Wisecaver J.H."/>
        </authorList>
    </citation>
    <scope>NUCLEOTIDE SEQUENCE</scope>
    <source>
        <strain evidence="2">ECLA1</strain>
    </source>
</reference>
<accession>A0AAE0YRT1</accession>
<evidence type="ECO:0000313" key="2">
    <source>
        <dbReference type="EMBL" id="KAK3755657.1"/>
    </source>
</evidence>
<organism evidence="2 3">
    <name type="scientific">Elysia crispata</name>
    <name type="common">lettuce slug</name>
    <dbReference type="NCBI Taxonomy" id="231223"/>
    <lineage>
        <taxon>Eukaryota</taxon>
        <taxon>Metazoa</taxon>
        <taxon>Spiralia</taxon>
        <taxon>Lophotrochozoa</taxon>
        <taxon>Mollusca</taxon>
        <taxon>Gastropoda</taxon>
        <taxon>Heterobranchia</taxon>
        <taxon>Euthyneura</taxon>
        <taxon>Panpulmonata</taxon>
        <taxon>Sacoglossa</taxon>
        <taxon>Placobranchoidea</taxon>
        <taxon>Plakobranchidae</taxon>
        <taxon>Elysia</taxon>
    </lineage>
</organism>
<gene>
    <name evidence="2" type="ORF">RRG08_014623</name>
</gene>
<proteinExistence type="predicted"/>
<feature type="compositionally biased region" description="Basic and acidic residues" evidence="1">
    <location>
        <begin position="29"/>
        <end position="42"/>
    </location>
</feature>